<dbReference type="SUPFAM" id="SSF55797">
    <property type="entry name" value="PR-1-like"/>
    <property type="match status" value="1"/>
</dbReference>
<dbReference type="AlphaFoldDB" id="A0A484BKS8"/>
<dbReference type="GO" id="GO:0005576">
    <property type="term" value="C:extracellular region"/>
    <property type="evidence" value="ECO:0007669"/>
    <property type="project" value="UniProtKB-SubCell"/>
</dbReference>
<feature type="signal peptide" evidence="3">
    <location>
        <begin position="1"/>
        <end position="16"/>
    </location>
</feature>
<feature type="chain" id="PRO_5019769166" description="SCP domain-containing protein" evidence="3">
    <location>
        <begin position="17"/>
        <end position="255"/>
    </location>
</feature>
<proteinExistence type="predicted"/>
<organism evidence="5 6">
    <name type="scientific">Drosophila navojoa</name>
    <name type="common">Fruit fly</name>
    <dbReference type="NCBI Taxonomy" id="7232"/>
    <lineage>
        <taxon>Eukaryota</taxon>
        <taxon>Metazoa</taxon>
        <taxon>Ecdysozoa</taxon>
        <taxon>Arthropoda</taxon>
        <taxon>Hexapoda</taxon>
        <taxon>Insecta</taxon>
        <taxon>Pterygota</taxon>
        <taxon>Neoptera</taxon>
        <taxon>Endopterygota</taxon>
        <taxon>Diptera</taxon>
        <taxon>Brachycera</taxon>
        <taxon>Muscomorpha</taxon>
        <taxon>Ephydroidea</taxon>
        <taxon>Drosophilidae</taxon>
        <taxon>Drosophila</taxon>
    </lineage>
</organism>
<dbReference type="InterPro" id="IPR014044">
    <property type="entry name" value="CAP_dom"/>
</dbReference>
<dbReference type="SMART" id="SM00198">
    <property type="entry name" value="SCP"/>
    <property type="match status" value="1"/>
</dbReference>
<evidence type="ECO:0000256" key="3">
    <source>
        <dbReference type="SAM" id="SignalP"/>
    </source>
</evidence>
<keyword evidence="6" id="KW-1185">Reference proteome</keyword>
<dbReference type="OMA" id="VMAMRVS"/>
<accession>A0A484BKS8</accession>
<dbReference type="EMBL" id="LSRL02000029">
    <property type="protein sequence ID" value="TDG48812.1"/>
    <property type="molecule type" value="Genomic_DNA"/>
</dbReference>
<gene>
    <name evidence="5" type="ORF">AWZ03_004715</name>
</gene>
<sequence length="255" mass="28748">MAIPIALIVVFAHILGDFLVSDGAVWRIPLYKTKIPLYKREQPTVPKKPPDYCDKALCPRGVRHICCSAKFWGDNCPKPRKGINMKIHGAKIMAAHNVLRASLSSAAQRLPMAKPLPMLRWDVELAKVAMRVTNFCNDDTFAKCVNVPRFLNVGRTSYSFETSESAISSFIFSVDKFFKTSLEDFPIESVTKYADTANASHRAFAQLAYYKATKMGCGMLVRQENSQSIVYVTCLYNYQVRPSQKIYELANSRRG</sequence>
<evidence type="ECO:0000313" key="5">
    <source>
        <dbReference type="EMBL" id="TDG48812.1"/>
    </source>
</evidence>
<dbReference type="CDD" id="cd05380">
    <property type="entry name" value="CAP_euk"/>
    <property type="match status" value="1"/>
</dbReference>
<dbReference type="STRING" id="7232.A0A484BKS8"/>
<dbReference type="Pfam" id="PF00188">
    <property type="entry name" value="CAP"/>
    <property type="match status" value="1"/>
</dbReference>
<comment type="caution">
    <text evidence="5">The sequence shown here is derived from an EMBL/GenBank/DDBJ whole genome shotgun (WGS) entry which is preliminary data.</text>
</comment>
<dbReference type="Proteomes" id="UP000295192">
    <property type="component" value="Unassembled WGS sequence"/>
</dbReference>
<evidence type="ECO:0000313" key="6">
    <source>
        <dbReference type="Proteomes" id="UP000295192"/>
    </source>
</evidence>
<keyword evidence="3" id="KW-0732">Signal</keyword>
<evidence type="ECO:0000259" key="4">
    <source>
        <dbReference type="SMART" id="SM00198"/>
    </source>
</evidence>
<feature type="domain" description="SCP" evidence="4">
    <location>
        <begin position="90"/>
        <end position="240"/>
    </location>
</feature>
<keyword evidence="2" id="KW-0964">Secreted</keyword>
<evidence type="ECO:0000256" key="1">
    <source>
        <dbReference type="ARBA" id="ARBA00004613"/>
    </source>
</evidence>
<evidence type="ECO:0000256" key="2">
    <source>
        <dbReference type="ARBA" id="ARBA00022525"/>
    </source>
</evidence>
<reference evidence="5 6" key="1">
    <citation type="journal article" date="2019" name="J. Hered.">
        <title>An Improved Genome Assembly for Drosophila navojoa, the Basal Species in the mojavensis Cluster.</title>
        <authorList>
            <person name="Vanderlinde T."/>
            <person name="Dupim E.G."/>
            <person name="Nazario-Yepiz N.O."/>
            <person name="Carvalho A.B."/>
        </authorList>
    </citation>
    <scope>NUCLEOTIDE SEQUENCE [LARGE SCALE GENOMIC DNA]</scope>
    <source>
        <strain evidence="5">Navoj_Jal97</strain>
        <tissue evidence="5">Whole organism</tissue>
    </source>
</reference>
<dbReference type="Gene3D" id="3.40.33.10">
    <property type="entry name" value="CAP"/>
    <property type="match status" value="1"/>
</dbReference>
<name>A0A484BKS8_DRONA</name>
<comment type="subcellular location">
    <subcellularLocation>
        <location evidence="1">Secreted</location>
    </subcellularLocation>
</comment>
<dbReference type="OrthoDB" id="43654at2759"/>
<protein>
    <recommendedName>
        <fullName evidence="4">SCP domain-containing protein</fullName>
    </recommendedName>
</protein>
<dbReference type="InterPro" id="IPR035940">
    <property type="entry name" value="CAP_sf"/>
</dbReference>